<keyword evidence="3" id="KW-0732">Signal</keyword>
<dbReference type="Proteomes" id="UP001519332">
    <property type="component" value="Unassembled WGS sequence"/>
</dbReference>
<evidence type="ECO:0000256" key="1">
    <source>
        <dbReference type="ARBA" id="ARBA00022801"/>
    </source>
</evidence>
<evidence type="ECO:0000256" key="3">
    <source>
        <dbReference type="SAM" id="SignalP"/>
    </source>
</evidence>
<dbReference type="SUPFAM" id="SSF63817">
    <property type="entry name" value="Sortase"/>
    <property type="match status" value="1"/>
</dbReference>
<dbReference type="EMBL" id="JAGINW010000001">
    <property type="protein sequence ID" value="MBP2322183.1"/>
    <property type="molecule type" value="Genomic_DNA"/>
</dbReference>
<dbReference type="PROSITE" id="PS51257">
    <property type="entry name" value="PROKAR_LIPOPROTEIN"/>
    <property type="match status" value="1"/>
</dbReference>
<dbReference type="Gene3D" id="2.40.260.10">
    <property type="entry name" value="Sortase"/>
    <property type="match status" value="1"/>
</dbReference>
<dbReference type="InterPro" id="IPR005754">
    <property type="entry name" value="Sortase"/>
</dbReference>
<dbReference type="InterPro" id="IPR042001">
    <property type="entry name" value="Sortase_F"/>
</dbReference>
<feature type="chain" id="PRO_5045992729" evidence="3">
    <location>
        <begin position="29"/>
        <end position="206"/>
    </location>
</feature>
<organism evidence="4 5">
    <name type="scientific">Kibdelosporangium banguiense</name>
    <dbReference type="NCBI Taxonomy" id="1365924"/>
    <lineage>
        <taxon>Bacteria</taxon>
        <taxon>Bacillati</taxon>
        <taxon>Actinomycetota</taxon>
        <taxon>Actinomycetes</taxon>
        <taxon>Pseudonocardiales</taxon>
        <taxon>Pseudonocardiaceae</taxon>
        <taxon>Kibdelosporangium</taxon>
    </lineage>
</organism>
<sequence length="206" mass="21759">MSLKSWGGRGLVAATLTLVLAACGTSPADTATSAPPPVTTQSESTVATPAEASAKDGRPIPTNVRIPKISAESTLVAVGLNKARAIEVPSVDQPMQAAWYKHSQVPGDPGPSILLGHVDGNQKPGIFYKLHELKAGDEIFVKRADGQDLRFVATRTQQVPKEQLPEEAIFGTTTESELRLITCGGAFDKAAHSYKDNIIVYAKLAA</sequence>
<evidence type="ECO:0000313" key="4">
    <source>
        <dbReference type="EMBL" id="MBP2322183.1"/>
    </source>
</evidence>
<dbReference type="CDD" id="cd05829">
    <property type="entry name" value="Sortase_F"/>
    <property type="match status" value="1"/>
</dbReference>
<keyword evidence="1" id="KW-0378">Hydrolase</keyword>
<protein>
    <submittedName>
        <fullName evidence="4">Sortase (Surface protein transpeptidase)</fullName>
    </submittedName>
</protein>
<dbReference type="Pfam" id="PF04203">
    <property type="entry name" value="Sortase"/>
    <property type="match status" value="1"/>
</dbReference>
<name>A0ABS4TCM8_9PSEU</name>
<evidence type="ECO:0000256" key="2">
    <source>
        <dbReference type="SAM" id="MobiDB-lite"/>
    </source>
</evidence>
<gene>
    <name evidence="4" type="ORF">JOF56_002568</name>
</gene>
<reference evidence="4 5" key="1">
    <citation type="submission" date="2021-03" db="EMBL/GenBank/DDBJ databases">
        <title>Sequencing the genomes of 1000 actinobacteria strains.</title>
        <authorList>
            <person name="Klenk H.-P."/>
        </authorList>
    </citation>
    <scope>NUCLEOTIDE SEQUENCE [LARGE SCALE GENOMIC DNA]</scope>
    <source>
        <strain evidence="4 5">DSM 46670</strain>
    </source>
</reference>
<dbReference type="NCBIfam" id="NF033748">
    <property type="entry name" value="class_F_sortase"/>
    <property type="match status" value="1"/>
</dbReference>
<dbReference type="InterPro" id="IPR023365">
    <property type="entry name" value="Sortase_dom-sf"/>
</dbReference>
<accession>A0ABS4TCM8</accession>
<keyword evidence="5" id="KW-1185">Reference proteome</keyword>
<proteinExistence type="predicted"/>
<evidence type="ECO:0000313" key="5">
    <source>
        <dbReference type="Proteomes" id="UP001519332"/>
    </source>
</evidence>
<dbReference type="RefSeq" id="WP_209637483.1">
    <property type="nucleotide sequence ID" value="NZ_JAGINW010000001.1"/>
</dbReference>
<feature type="region of interest" description="Disordered" evidence="2">
    <location>
        <begin position="27"/>
        <end position="63"/>
    </location>
</feature>
<feature type="signal peptide" evidence="3">
    <location>
        <begin position="1"/>
        <end position="28"/>
    </location>
</feature>
<comment type="caution">
    <text evidence="4">The sequence shown here is derived from an EMBL/GenBank/DDBJ whole genome shotgun (WGS) entry which is preliminary data.</text>
</comment>